<organism evidence="2 3">
    <name type="scientific">Ruminococcus flavefaciens</name>
    <dbReference type="NCBI Taxonomy" id="1265"/>
    <lineage>
        <taxon>Bacteria</taxon>
        <taxon>Bacillati</taxon>
        <taxon>Bacillota</taxon>
        <taxon>Clostridia</taxon>
        <taxon>Eubacteriales</taxon>
        <taxon>Oscillospiraceae</taxon>
        <taxon>Ruminococcus</taxon>
    </lineage>
</organism>
<evidence type="ECO:0008006" key="4">
    <source>
        <dbReference type="Google" id="ProtNLM"/>
    </source>
</evidence>
<gene>
    <name evidence="2" type="ORF">IE37_00303</name>
</gene>
<feature type="transmembrane region" description="Helical" evidence="1">
    <location>
        <begin position="12"/>
        <end position="32"/>
    </location>
</feature>
<dbReference type="EMBL" id="QGDI01000001">
    <property type="protein sequence ID" value="PWJ15406.1"/>
    <property type="molecule type" value="Genomic_DNA"/>
</dbReference>
<evidence type="ECO:0000256" key="1">
    <source>
        <dbReference type="SAM" id="Phobius"/>
    </source>
</evidence>
<evidence type="ECO:0000313" key="2">
    <source>
        <dbReference type="EMBL" id="PWJ15406.1"/>
    </source>
</evidence>
<keyword evidence="1" id="KW-1133">Transmembrane helix</keyword>
<keyword evidence="1" id="KW-0472">Membrane</keyword>
<name>A0A315Y417_RUMFL</name>
<dbReference type="Proteomes" id="UP000245720">
    <property type="component" value="Unassembled WGS sequence"/>
</dbReference>
<keyword evidence="1" id="KW-0812">Transmembrane</keyword>
<feature type="transmembrane region" description="Helical" evidence="1">
    <location>
        <begin position="278"/>
        <end position="295"/>
    </location>
</feature>
<evidence type="ECO:0000313" key="3">
    <source>
        <dbReference type="Proteomes" id="UP000245720"/>
    </source>
</evidence>
<feature type="transmembrane region" description="Helical" evidence="1">
    <location>
        <begin position="325"/>
        <end position="342"/>
    </location>
</feature>
<feature type="transmembrane region" description="Helical" evidence="1">
    <location>
        <begin position="132"/>
        <end position="149"/>
    </location>
</feature>
<dbReference type="AlphaFoldDB" id="A0A315Y417"/>
<dbReference type="OrthoDB" id="1815350at2"/>
<accession>A0A315Y417</accession>
<sequence length="547" mass="61568">MNNKTKNGNRSDVLFGLIITAVATVIGIVGLICHEPWYEEAQPYLVGRDASWYEVIFTIPHYEGHPPLWHMLIKLASCLGLSYELTIKGVQFIFFEAMIIMLELRSPFSRVTKALLPTSFFVIYHYCVLSRPYAMLMFAGMLCASFYNDRREKPLPYILSMVFLCLCHSYGIAFAGGIALADIAGGMIRERSFRRTFSELFANKKLFIGYAALLAAAIAIILDIAPKQDTMAVHLDKTYSYPVVLLLCFIFIPSEVFVTSFSSDASSIQDEANTIGEMVGAGAVSLIIWAVIFIVCKKRRMIAEMIIPYLCAAVIMSIYAYPHHYGMFLLYVIFIMWTASAKEPIKLAEFTHVIKKIGISEKFAKTCIVGGAAVSVAVNIYWDIYSYANDIIKPYDNAPAAAEWIKDMNIEGSRIMIAWMPDDTNIYPDAPVTLNAYFDKNLYYNMEGDVTYVTHIIADEEEMEADRAYARTFGAPDYVICSSPVAVSPIIESLGFEGGYIAEAFSGTAYRPFKDKLDEKRLYIICTKDKYKELYGKDYEVSSYKKG</sequence>
<reference evidence="2 3" key="1">
    <citation type="submission" date="2018-05" db="EMBL/GenBank/DDBJ databases">
        <title>The Hungate 1000. A catalogue of reference genomes from the rumen microbiome.</title>
        <authorList>
            <person name="Kelly W."/>
        </authorList>
    </citation>
    <scope>NUCLEOTIDE SEQUENCE [LARGE SCALE GENOMIC DNA]</scope>
    <source>
        <strain evidence="2 3">SAb67</strain>
    </source>
</reference>
<feature type="transmembrane region" description="Helical" evidence="1">
    <location>
        <begin position="207"/>
        <end position="226"/>
    </location>
</feature>
<feature type="transmembrane region" description="Helical" evidence="1">
    <location>
        <begin position="161"/>
        <end position="187"/>
    </location>
</feature>
<proteinExistence type="predicted"/>
<protein>
    <recommendedName>
        <fullName evidence="4">Dolichyl-phosphate-mannose-protein mannosyltransferase</fullName>
    </recommendedName>
</protein>
<feature type="transmembrane region" description="Helical" evidence="1">
    <location>
        <begin position="238"/>
        <end position="258"/>
    </location>
</feature>
<dbReference type="RefSeq" id="WP_109725207.1">
    <property type="nucleotide sequence ID" value="NZ_QGDI01000001.1"/>
</dbReference>
<comment type="caution">
    <text evidence="2">The sequence shown here is derived from an EMBL/GenBank/DDBJ whole genome shotgun (WGS) entry which is preliminary data.</text>
</comment>